<accession>A0A9W4W958</accession>
<proteinExistence type="predicted"/>
<evidence type="ECO:0000259" key="2">
    <source>
        <dbReference type="Pfam" id="PF00082"/>
    </source>
</evidence>
<name>A0A9W4W958_9PEZI</name>
<dbReference type="InterPro" id="IPR036852">
    <property type="entry name" value="Peptidase_S8/S53_dom_sf"/>
</dbReference>
<evidence type="ECO:0000313" key="3">
    <source>
        <dbReference type="EMBL" id="CAI0647488.1"/>
    </source>
</evidence>
<sequence>MAQDVAQPSTGGPQDSRTAALANMKAKLGPRNPNSSGAGRTQSAAAEALRSLLDEHSKTGVDKSLRAKRLRALGKKPDLVNTRNKEERDVDTMHQSLAIMFNNDDEVHASLAVNVGDKSHTEECIIRVVGEFILEKTSKLQHLLARGLYKSTILHIILDPTTYSRGSTTDTQRRLDFGRLKFLVKFLLWLQPELPTVMRQDGTTPLFSVVKSGLVKTNEEDPESLDESSETGSNPEEQEDSFLDETTKTEIIRFICNQNPDGEGGPTDPIRSLALLASHSEDQVSKAQHAVHAAIESDFNLPDDIIARLKNIRVNFKVAESSREEEKICLEVPDRVGRTCLHLAFTAPFTTNRIAWAKQLAKVQPSLFKLQYRQIRTGESDAKGRPIVDYMTPLQYLVEQRKPTGMNGHKGKIKVDLPKAVSLLDKRLDKELDDLEDFLKCQCLESFSYITCKAIMYTRQNEREIFLTLSEEMISSEFLENQRMHYKLDTLLQSVYIANNNEVRWNDEKAWDEKTHEMVTEWGCLGDTNLFMVFHWLKDQIRVKKVFEVVVDELLTSKLGHSDMAIVKCLQNLDVETWDWRRMDIPANVIIDAAGDHVKSLYLYCSGLKAVLQSWSDTRGLVNLKRGLESKDCVRKFVKDFKDDMERIHEERYKVDIEKGLKSKLEVVCKPVYAPKINSPTNDAASNNVKEEGELGFEESVEPVTSNTPKVRPIKVALIDDGVKTSYDGLDEIVHCGRFGWGSVSGSASTTSKRGDKRKAANNYPLNYNHSQTGHGTVMAYFIRRVCPWVKLCIAKLECQARSGRNQPVTFSIESATEAIKWAVNEKVDIISMSWAIDQSDSIQKTQEAQETQLREAITMAEDHGILLFCANPDKNKPGNLPYKSNKTYPKSLVSEQTLFCIGAATPDGKPWERIHQSDQSCDFILPGVKLRVDIPELVTTSKRQGAGKPPKEWHDHSGSSLSCALAAGWPPWSCTAP</sequence>
<dbReference type="EMBL" id="CAMGZC010000440">
    <property type="protein sequence ID" value="CAI0647488.1"/>
    <property type="molecule type" value="Genomic_DNA"/>
</dbReference>
<dbReference type="SUPFAM" id="SSF52743">
    <property type="entry name" value="Subtilisin-like"/>
    <property type="match status" value="1"/>
</dbReference>
<feature type="compositionally biased region" description="Polar residues" evidence="1">
    <location>
        <begin position="32"/>
        <end position="44"/>
    </location>
</feature>
<dbReference type="Gene3D" id="3.40.50.200">
    <property type="entry name" value="Peptidase S8/S53 domain"/>
    <property type="match status" value="1"/>
</dbReference>
<keyword evidence="4" id="KW-1185">Reference proteome</keyword>
<protein>
    <recommendedName>
        <fullName evidence="2">Peptidase S8/S53 domain-containing protein</fullName>
    </recommendedName>
</protein>
<feature type="compositionally biased region" description="Polar residues" evidence="1">
    <location>
        <begin position="1"/>
        <end position="17"/>
    </location>
</feature>
<comment type="caution">
    <text evidence="3">The sequence shown here is derived from an EMBL/GenBank/DDBJ whole genome shotgun (WGS) entry which is preliminary data.</text>
</comment>
<evidence type="ECO:0000256" key="1">
    <source>
        <dbReference type="SAM" id="MobiDB-lite"/>
    </source>
</evidence>
<dbReference type="AlphaFoldDB" id="A0A9W4W958"/>
<dbReference type="Proteomes" id="UP001152533">
    <property type="component" value="Unassembled WGS sequence"/>
</dbReference>
<dbReference type="InterPro" id="IPR000209">
    <property type="entry name" value="Peptidase_S8/S53_dom"/>
</dbReference>
<dbReference type="Pfam" id="PF00082">
    <property type="entry name" value="Peptidase_S8"/>
    <property type="match status" value="1"/>
</dbReference>
<dbReference type="GO" id="GO:0006508">
    <property type="term" value="P:proteolysis"/>
    <property type="evidence" value="ECO:0007669"/>
    <property type="project" value="InterPro"/>
</dbReference>
<feature type="region of interest" description="Disordered" evidence="1">
    <location>
        <begin position="1"/>
        <end position="48"/>
    </location>
</feature>
<feature type="compositionally biased region" description="Acidic residues" evidence="1">
    <location>
        <begin position="220"/>
        <end position="229"/>
    </location>
</feature>
<organism evidence="3 4">
    <name type="scientific">Colletotrichum noveboracense</name>
    <dbReference type="NCBI Taxonomy" id="2664923"/>
    <lineage>
        <taxon>Eukaryota</taxon>
        <taxon>Fungi</taxon>
        <taxon>Dikarya</taxon>
        <taxon>Ascomycota</taxon>
        <taxon>Pezizomycotina</taxon>
        <taxon>Sordariomycetes</taxon>
        <taxon>Hypocreomycetidae</taxon>
        <taxon>Glomerellales</taxon>
        <taxon>Glomerellaceae</taxon>
        <taxon>Colletotrichum</taxon>
        <taxon>Colletotrichum gloeosporioides species complex</taxon>
    </lineage>
</organism>
<feature type="region of interest" description="Disordered" evidence="1">
    <location>
        <begin position="217"/>
        <end position="243"/>
    </location>
</feature>
<reference evidence="3" key="1">
    <citation type="submission" date="2022-08" db="EMBL/GenBank/DDBJ databases">
        <authorList>
            <person name="Giroux E."/>
            <person name="Giroux E."/>
        </authorList>
    </citation>
    <scope>NUCLEOTIDE SEQUENCE</scope>
    <source>
        <strain evidence="3">H1091258</strain>
    </source>
</reference>
<feature type="domain" description="Peptidase S8/S53" evidence="2">
    <location>
        <begin position="714"/>
        <end position="969"/>
    </location>
</feature>
<gene>
    <name evidence="3" type="ORF">CGXH109_LOCUS66190</name>
</gene>
<evidence type="ECO:0000313" key="4">
    <source>
        <dbReference type="Proteomes" id="UP001152533"/>
    </source>
</evidence>
<dbReference type="GO" id="GO:0004252">
    <property type="term" value="F:serine-type endopeptidase activity"/>
    <property type="evidence" value="ECO:0007669"/>
    <property type="project" value="InterPro"/>
</dbReference>